<comment type="catalytic activity">
    <reaction evidence="5">
        <text>a 2'-deoxyadenosine in DNA + S-adenosyl-L-methionine = an N(6)-methyl-2'-deoxyadenosine in DNA + S-adenosyl-L-homocysteine + H(+)</text>
        <dbReference type="Rhea" id="RHEA:15197"/>
        <dbReference type="Rhea" id="RHEA-COMP:12418"/>
        <dbReference type="Rhea" id="RHEA-COMP:12419"/>
        <dbReference type="ChEBI" id="CHEBI:15378"/>
        <dbReference type="ChEBI" id="CHEBI:57856"/>
        <dbReference type="ChEBI" id="CHEBI:59789"/>
        <dbReference type="ChEBI" id="CHEBI:90615"/>
        <dbReference type="ChEBI" id="CHEBI:90616"/>
        <dbReference type="EC" id="2.1.1.72"/>
    </reaction>
</comment>
<dbReference type="Gene3D" id="3.40.50.150">
    <property type="entry name" value="Vaccinia Virus protein VP39"/>
    <property type="match status" value="1"/>
</dbReference>
<organism evidence="7">
    <name type="scientific">Aquifex aeolicus</name>
    <dbReference type="NCBI Taxonomy" id="63363"/>
    <lineage>
        <taxon>Bacteria</taxon>
        <taxon>Pseudomonadati</taxon>
        <taxon>Aquificota</taxon>
        <taxon>Aquificia</taxon>
        <taxon>Aquificales</taxon>
        <taxon>Aquificaceae</taxon>
        <taxon>Aquifex</taxon>
    </lineage>
</organism>
<evidence type="ECO:0000256" key="5">
    <source>
        <dbReference type="ARBA" id="ARBA00047942"/>
    </source>
</evidence>
<dbReference type="GO" id="GO:0005737">
    <property type="term" value="C:cytoplasm"/>
    <property type="evidence" value="ECO:0007669"/>
    <property type="project" value="TreeGrafter"/>
</dbReference>
<comment type="caution">
    <text evidence="7">The sequence shown here is derived from an EMBL/GenBank/DDBJ whole genome shotgun (WGS) entry which is preliminary data.</text>
</comment>
<dbReference type="PANTHER" id="PTHR13370:SF3">
    <property type="entry name" value="TRNA (GUANINE(10)-N2)-METHYLTRANSFERASE HOMOLOG"/>
    <property type="match status" value="1"/>
</dbReference>
<dbReference type="EMBL" id="DRNB01000014">
    <property type="protein sequence ID" value="HHJ63383.1"/>
    <property type="molecule type" value="Genomic_DNA"/>
</dbReference>
<evidence type="ECO:0000313" key="7">
    <source>
        <dbReference type="EMBL" id="HHJ63383.1"/>
    </source>
</evidence>
<keyword evidence="2" id="KW-0489">Methyltransferase</keyword>
<gene>
    <name evidence="7" type="ORF">ENJ61_00590</name>
</gene>
<dbReference type="SUPFAM" id="SSF53335">
    <property type="entry name" value="S-adenosyl-L-methionine-dependent methyltransferases"/>
    <property type="match status" value="1"/>
</dbReference>
<sequence>MALDVKTHKFFSVLENVFVGERIEGEGGYVNLLKVKSEFFKRRVKPELENLIEKETKEFPEFREELLNKLYNFFHRYLNETGTPLIGLTPYYSSTYDRIYDEGDVKLYWKTSRHYYIKSDRIFKNIEVETDGFRIYFDVSSLEYKKSNEKKSLVYKFGDYNKEEKRLTLRVYYREGNRATRIDYIRREIKKRTGAGQYTQDIPSEEVIAKAIKVFEKQGKIDYFICKDAKAFLREQFDLWMYQYVCGLAGHKDTTVWSEKRIKQLQALKGIAYRVIDWISVFENELLKIWLKPRFVFNSNYVITLDRIAKKEGGVSIIEKLLSHPNIDKQISEWRELGIVDESFKKEGVLQEYLGGKTLNPEYQFLPIDTRYFKNLEPEILSLFENLDEELDGWLIKSENFQALNTILPKFKAEVQTIYIDPPFNKGQDADYDYVVEYKDSTWITMLENRIRLGRELLNEKGSIFVRCDYNGNMYVRMLLNEIFGEENFRNELVVSRTKKIFAGVKGYNVANDSLFFFSKTENFKFFAQYKRRSRERKWLNMHSPGERKPPERVILGKLYYPPKGRHWTFVQEKIHELEKQGRIRINEDIEYVDMLGNRVKGMPQYLTGEEELLDSNWTDIPGYSQIHNFQTENSEMLLKRVIGSTSNEGDLVLDFFLGSGTTTAVAHKLGRRWIGIEMGEHFWTVVLPRMKKVLAYDRSGISKEKDVRERYNRDRAGGFFKYFELEQYEEILRTVKYSDVKEDHENFPEECIFAVDTKLLESVEREGDELLFNPEKLYPDKRIDLAETISCLRGKKIKKITEDFLEFEDGSQVPVKKGRVAVFEVASALWWR</sequence>
<accession>A0A7C5L8D2</accession>
<evidence type="ECO:0000256" key="3">
    <source>
        <dbReference type="ARBA" id="ARBA00022679"/>
    </source>
</evidence>
<dbReference type="EC" id="2.1.1.72" evidence="1"/>
<dbReference type="GO" id="GO:0008170">
    <property type="term" value="F:N-methyltransferase activity"/>
    <property type="evidence" value="ECO:0007669"/>
    <property type="project" value="InterPro"/>
</dbReference>
<reference evidence="7" key="1">
    <citation type="journal article" date="2020" name="mSystems">
        <title>Genome- and Community-Level Interaction Insights into Carbon Utilization and Element Cycling Functions of Hydrothermarchaeota in Hydrothermal Sediment.</title>
        <authorList>
            <person name="Zhou Z."/>
            <person name="Liu Y."/>
            <person name="Xu W."/>
            <person name="Pan J."/>
            <person name="Luo Z.H."/>
            <person name="Li M."/>
        </authorList>
    </citation>
    <scope>NUCLEOTIDE SEQUENCE [LARGE SCALE GENOMIC DNA]</scope>
    <source>
        <strain evidence="7">HyVt-501</strain>
    </source>
</reference>
<dbReference type="InterPro" id="IPR029063">
    <property type="entry name" value="SAM-dependent_MTases_sf"/>
</dbReference>
<evidence type="ECO:0000256" key="2">
    <source>
        <dbReference type="ARBA" id="ARBA00022603"/>
    </source>
</evidence>
<keyword evidence="4" id="KW-0949">S-adenosyl-L-methionine</keyword>
<feature type="domain" description="DNA methylase N-4/N-6" evidence="6">
    <location>
        <begin position="415"/>
        <end position="684"/>
    </location>
</feature>
<dbReference type="InterPro" id="IPR002295">
    <property type="entry name" value="N4/N6-MTase_EcoPI_Mod-like"/>
</dbReference>
<evidence type="ECO:0000259" key="6">
    <source>
        <dbReference type="Pfam" id="PF01555"/>
    </source>
</evidence>
<dbReference type="GO" id="GO:0003677">
    <property type="term" value="F:DNA binding"/>
    <property type="evidence" value="ECO:0007669"/>
    <property type="project" value="InterPro"/>
</dbReference>
<dbReference type="PRINTS" id="PR00506">
    <property type="entry name" value="D21N6MTFRASE"/>
</dbReference>
<dbReference type="AlphaFoldDB" id="A0A7C5L8D2"/>
<dbReference type="GO" id="GO:0032259">
    <property type="term" value="P:methylation"/>
    <property type="evidence" value="ECO:0007669"/>
    <property type="project" value="UniProtKB-KW"/>
</dbReference>
<dbReference type="Pfam" id="PF01555">
    <property type="entry name" value="N6_N4_Mtase"/>
    <property type="match status" value="1"/>
</dbReference>
<name>A0A7C5L8D2_AQUAO</name>
<dbReference type="InterPro" id="IPR002941">
    <property type="entry name" value="DNA_methylase_N4/N6"/>
</dbReference>
<dbReference type="Proteomes" id="UP000885792">
    <property type="component" value="Unassembled WGS sequence"/>
</dbReference>
<dbReference type="PANTHER" id="PTHR13370">
    <property type="entry name" value="RNA METHYLASE-RELATED"/>
    <property type="match status" value="1"/>
</dbReference>
<keyword evidence="3" id="KW-0808">Transferase</keyword>
<protein>
    <recommendedName>
        <fullName evidence="1">site-specific DNA-methyltransferase (adenine-specific)</fullName>
        <ecNumber evidence="1">2.1.1.72</ecNumber>
    </recommendedName>
</protein>
<evidence type="ECO:0000256" key="1">
    <source>
        <dbReference type="ARBA" id="ARBA00011900"/>
    </source>
</evidence>
<evidence type="ECO:0000256" key="4">
    <source>
        <dbReference type="ARBA" id="ARBA00022691"/>
    </source>
</evidence>
<dbReference type="GO" id="GO:0009007">
    <property type="term" value="F:site-specific DNA-methyltransferase (adenine-specific) activity"/>
    <property type="evidence" value="ECO:0007669"/>
    <property type="project" value="UniProtKB-EC"/>
</dbReference>
<proteinExistence type="predicted"/>